<comment type="caution">
    <text evidence="6">The sequence shown here is derived from an EMBL/GenBank/DDBJ whole genome shotgun (WGS) entry which is preliminary data.</text>
</comment>
<evidence type="ECO:0000256" key="1">
    <source>
        <dbReference type="ARBA" id="ARBA00009437"/>
    </source>
</evidence>
<keyword evidence="4" id="KW-0804">Transcription</keyword>
<name>A0ABS1BEL7_9MICO</name>
<dbReference type="InterPro" id="IPR036390">
    <property type="entry name" value="WH_DNA-bd_sf"/>
</dbReference>
<dbReference type="SUPFAM" id="SSF46785">
    <property type="entry name" value="Winged helix' DNA-binding domain"/>
    <property type="match status" value="1"/>
</dbReference>
<keyword evidence="3" id="KW-0238">DNA-binding</keyword>
<dbReference type="Pfam" id="PF00126">
    <property type="entry name" value="HTH_1"/>
    <property type="match status" value="1"/>
</dbReference>
<proteinExistence type="inferred from homology"/>
<dbReference type="Gene3D" id="1.10.10.10">
    <property type="entry name" value="Winged helix-like DNA-binding domain superfamily/Winged helix DNA-binding domain"/>
    <property type="match status" value="1"/>
</dbReference>
<reference evidence="6 7" key="1">
    <citation type="submission" date="2020-12" db="EMBL/GenBank/DDBJ databases">
        <title>Brachybacterium sp. MASK1Z-5, whole genome shotgun sequence.</title>
        <authorList>
            <person name="Tuo L."/>
        </authorList>
    </citation>
    <scope>NUCLEOTIDE SEQUENCE [LARGE SCALE GENOMIC DNA]</scope>
    <source>
        <strain evidence="6 7">MASK1Z-5</strain>
    </source>
</reference>
<feature type="domain" description="HTH lysR-type" evidence="5">
    <location>
        <begin position="9"/>
        <end position="66"/>
    </location>
</feature>
<keyword evidence="7" id="KW-1185">Reference proteome</keyword>
<protein>
    <submittedName>
        <fullName evidence="6">LysR family transcriptional regulator</fullName>
    </submittedName>
</protein>
<evidence type="ECO:0000259" key="5">
    <source>
        <dbReference type="PROSITE" id="PS50931"/>
    </source>
</evidence>
<dbReference type="CDD" id="cd05466">
    <property type="entry name" value="PBP2_LTTR_substrate"/>
    <property type="match status" value="1"/>
</dbReference>
<sequence>MGDVSTPVLDLNLLRTFLAVHRAGSFTAAARALGLSQPSVTTQIRALEAQVDRTLFTRLPRGVEPTPYAHELAERVRGPLDALDALRTDECDLDGVATPVHLAGPAEMLCSRVLPALAPLVAEGVQLRTAEGLTDELLESLREGTHDLVITTRRPRGRALAATPLSGEEYVLVVAPEWARRLAGREDGESLCRALREVPLVSIAEDMPIVRRYWRSVFGAQPPGAALIAPTLHAVLAAVRAGAGASVLPRSLCREDLEAGSLVDLGGEDVPPLNTLFLVQRPGAECNPAVVRVREALEGAARSW</sequence>
<dbReference type="SUPFAM" id="SSF53850">
    <property type="entry name" value="Periplasmic binding protein-like II"/>
    <property type="match status" value="1"/>
</dbReference>
<dbReference type="Pfam" id="PF03466">
    <property type="entry name" value="LysR_substrate"/>
    <property type="match status" value="1"/>
</dbReference>
<dbReference type="EMBL" id="JAEDAJ010000021">
    <property type="protein sequence ID" value="MBK0333084.1"/>
    <property type="molecule type" value="Genomic_DNA"/>
</dbReference>
<dbReference type="InterPro" id="IPR005119">
    <property type="entry name" value="LysR_subst-bd"/>
</dbReference>
<evidence type="ECO:0000256" key="2">
    <source>
        <dbReference type="ARBA" id="ARBA00023015"/>
    </source>
</evidence>
<accession>A0ABS1BEL7</accession>
<organism evidence="6 7">
    <name type="scientific">Brachybacterium halotolerans</name>
    <dbReference type="NCBI Taxonomy" id="2795215"/>
    <lineage>
        <taxon>Bacteria</taxon>
        <taxon>Bacillati</taxon>
        <taxon>Actinomycetota</taxon>
        <taxon>Actinomycetes</taxon>
        <taxon>Micrococcales</taxon>
        <taxon>Dermabacteraceae</taxon>
        <taxon>Brachybacterium</taxon>
    </lineage>
</organism>
<dbReference type="InterPro" id="IPR036388">
    <property type="entry name" value="WH-like_DNA-bd_sf"/>
</dbReference>
<dbReference type="PRINTS" id="PR00039">
    <property type="entry name" value="HTHLYSR"/>
</dbReference>
<dbReference type="PANTHER" id="PTHR30126:SF39">
    <property type="entry name" value="HTH-TYPE TRANSCRIPTIONAL REGULATOR CYSL"/>
    <property type="match status" value="1"/>
</dbReference>
<gene>
    <name evidence="6" type="ORF">I8D64_16905</name>
</gene>
<dbReference type="Gene3D" id="3.40.190.10">
    <property type="entry name" value="Periplasmic binding protein-like II"/>
    <property type="match status" value="2"/>
</dbReference>
<dbReference type="PROSITE" id="PS50931">
    <property type="entry name" value="HTH_LYSR"/>
    <property type="match status" value="1"/>
</dbReference>
<dbReference type="Proteomes" id="UP000612352">
    <property type="component" value="Unassembled WGS sequence"/>
</dbReference>
<evidence type="ECO:0000256" key="3">
    <source>
        <dbReference type="ARBA" id="ARBA00023125"/>
    </source>
</evidence>
<dbReference type="InterPro" id="IPR000847">
    <property type="entry name" value="LysR_HTH_N"/>
</dbReference>
<evidence type="ECO:0000313" key="7">
    <source>
        <dbReference type="Proteomes" id="UP000612352"/>
    </source>
</evidence>
<dbReference type="PANTHER" id="PTHR30126">
    <property type="entry name" value="HTH-TYPE TRANSCRIPTIONAL REGULATOR"/>
    <property type="match status" value="1"/>
</dbReference>
<keyword evidence="2" id="KW-0805">Transcription regulation</keyword>
<comment type="similarity">
    <text evidence="1">Belongs to the LysR transcriptional regulatory family.</text>
</comment>
<evidence type="ECO:0000256" key="4">
    <source>
        <dbReference type="ARBA" id="ARBA00023163"/>
    </source>
</evidence>
<evidence type="ECO:0000313" key="6">
    <source>
        <dbReference type="EMBL" id="MBK0333084.1"/>
    </source>
</evidence>